<proteinExistence type="predicted"/>
<accession>U5CWA6</accession>
<dbReference type="AlphaFoldDB" id="U5CWA6"/>
<dbReference type="Proteomes" id="UP000017836">
    <property type="component" value="Unassembled WGS sequence"/>
</dbReference>
<sequence>MSWIKAPLSHDSCFCLATGRPFGIIFKLQTLFSHGNDPGHGVERHLAHADPNRVAERKNRHLLEILRK</sequence>
<evidence type="ECO:0000313" key="2">
    <source>
        <dbReference type="Proteomes" id="UP000017836"/>
    </source>
</evidence>
<dbReference type="EMBL" id="KI392312">
    <property type="protein sequence ID" value="ERN17596.1"/>
    <property type="molecule type" value="Genomic_DNA"/>
</dbReference>
<organism evidence="1 2">
    <name type="scientific">Amborella trichopoda</name>
    <dbReference type="NCBI Taxonomy" id="13333"/>
    <lineage>
        <taxon>Eukaryota</taxon>
        <taxon>Viridiplantae</taxon>
        <taxon>Streptophyta</taxon>
        <taxon>Embryophyta</taxon>
        <taxon>Tracheophyta</taxon>
        <taxon>Spermatophyta</taxon>
        <taxon>Magnoliopsida</taxon>
        <taxon>Amborellales</taxon>
        <taxon>Amborellaceae</taxon>
        <taxon>Amborella</taxon>
    </lineage>
</organism>
<gene>
    <name evidence="1" type="ORF">AMTR_s00059p00155300</name>
</gene>
<dbReference type="HOGENOM" id="CLU_2797342_0_0_1"/>
<name>U5CWA6_AMBTC</name>
<dbReference type="Gramene" id="ERN17596">
    <property type="protein sequence ID" value="ERN17596"/>
    <property type="gene ID" value="AMTR_s00059p00155300"/>
</dbReference>
<reference evidence="2" key="1">
    <citation type="journal article" date="2013" name="Science">
        <title>The Amborella genome and the evolution of flowering plants.</title>
        <authorList>
            <consortium name="Amborella Genome Project"/>
        </authorList>
    </citation>
    <scope>NUCLEOTIDE SEQUENCE [LARGE SCALE GENOMIC DNA]</scope>
</reference>
<keyword evidence="2" id="KW-1185">Reference proteome</keyword>
<evidence type="ECO:0000313" key="1">
    <source>
        <dbReference type="EMBL" id="ERN17596.1"/>
    </source>
</evidence>
<protein>
    <submittedName>
        <fullName evidence="1">Uncharacterized protein</fullName>
    </submittedName>
</protein>